<feature type="compositionally biased region" description="Low complexity" evidence="1">
    <location>
        <begin position="350"/>
        <end position="363"/>
    </location>
</feature>
<evidence type="ECO:0000256" key="1">
    <source>
        <dbReference type="SAM" id="MobiDB-lite"/>
    </source>
</evidence>
<feature type="compositionally biased region" description="Pro residues" evidence="1">
    <location>
        <begin position="457"/>
        <end position="481"/>
    </location>
</feature>
<protein>
    <submittedName>
        <fullName evidence="2">Uncharacterized protein</fullName>
    </submittedName>
</protein>
<dbReference type="AlphaFoldDB" id="A0A9X0ATP5"/>
<feature type="compositionally biased region" description="Low complexity" evidence="1">
    <location>
        <begin position="534"/>
        <end position="544"/>
    </location>
</feature>
<keyword evidence="3" id="KW-1185">Reference proteome</keyword>
<proteinExistence type="predicted"/>
<comment type="caution">
    <text evidence="2">The sequence shown here is derived from an EMBL/GenBank/DDBJ whole genome shotgun (WGS) entry which is preliminary data.</text>
</comment>
<feature type="region of interest" description="Disordered" evidence="1">
    <location>
        <begin position="350"/>
        <end position="395"/>
    </location>
</feature>
<evidence type="ECO:0000313" key="3">
    <source>
        <dbReference type="Proteomes" id="UP001152300"/>
    </source>
</evidence>
<reference evidence="2" key="1">
    <citation type="submission" date="2022-11" db="EMBL/GenBank/DDBJ databases">
        <title>Genome Resource of Sclerotinia nivalis Strain SnTB1, a Plant Pathogen Isolated from American Ginseng.</title>
        <authorList>
            <person name="Fan S."/>
        </authorList>
    </citation>
    <scope>NUCLEOTIDE SEQUENCE</scope>
    <source>
        <strain evidence="2">SnTB1</strain>
    </source>
</reference>
<sequence>MTTYEAVPNTDGQILIPVGKKPPVVPQRKFSRTVPPPRRPPASGISVRKSGAQARPRSPPIHRPVRRSGIRLEASRTQQSRASNNNLRERLGLRKAAARRWQAVNPPTSSAQALSSHALNHRFTGSRPESVITKDEIPVKIEDQVNADKMSLSYIMGNQLGAHKLRPISERKEKNVIDLSVSFESDEEKSEDEDEDEEMPLVHGNVVHTRYPSFFTDNRSNILNNPNAKYRLANPGITTSLRDSLLNTPRKLEGVEQGRNSEFGESAGTAEIAQFRADRRLPPISASSAAYYQSQKNIKVSSPITPTHPTPTSTKSSNLNTLEHAAVTTLASLNRTSDLNKFNSSTSYRSGLNLNLSSSSNGSPRALSLKRPSSLISTPTPTPKQLPESKLPVSLPITGLEPATKRLRISSLLNPPSSPLISASPTSPTKFTSIFRAETPIRHPDGLTSDSDDDTLTPPPPSSAYPSPPASPSHSLPPPPALLLSTAPVPLRTIPRPLIPRTPLPNIQPPNPSINPQSHILFFNNQVYSPLPSPSSSLPRSSSAPPLPTPTPTSTCTSTSTSPFSPPTPHPRPLTHKNFTYRAWKLRPSRSTLTNPPPSHAQQYLIVIRHDDCSKTTRTQDSSSSNTDTAGNMGKWWSVLNGRKDMEEIRKIFE</sequence>
<feature type="compositionally biased region" description="Low complexity" evidence="1">
    <location>
        <begin position="552"/>
        <end position="563"/>
    </location>
</feature>
<dbReference type="EMBL" id="JAPEIS010000002">
    <property type="protein sequence ID" value="KAJ8068781.1"/>
    <property type="molecule type" value="Genomic_DNA"/>
</dbReference>
<feature type="region of interest" description="Disordered" evidence="1">
    <location>
        <begin position="1"/>
        <end position="83"/>
    </location>
</feature>
<accession>A0A9X0ATP5</accession>
<name>A0A9X0ATP5_9HELO</name>
<dbReference type="Proteomes" id="UP001152300">
    <property type="component" value="Unassembled WGS sequence"/>
</dbReference>
<dbReference type="OrthoDB" id="3558372at2759"/>
<feature type="compositionally biased region" description="Low complexity" evidence="1">
    <location>
        <begin position="300"/>
        <end position="317"/>
    </location>
</feature>
<gene>
    <name evidence="2" type="ORF">OCU04_002477</name>
</gene>
<feature type="region of interest" description="Disordered" evidence="1">
    <location>
        <begin position="436"/>
        <end position="484"/>
    </location>
</feature>
<feature type="region of interest" description="Disordered" evidence="1">
    <location>
        <begin position="300"/>
        <end position="320"/>
    </location>
</feature>
<feature type="region of interest" description="Disordered" evidence="1">
    <location>
        <begin position="531"/>
        <end position="576"/>
    </location>
</feature>
<evidence type="ECO:0000313" key="2">
    <source>
        <dbReference type="EMBL" id="KAJ8068781.1"/>
    </source>
</evidence>
<organism evidence="2 3">
    <name type="scientific">Sclerotinia nivalis</name>
    <dbReference type="NCBI Taxonomy" id="352851"/>
    <lineage>
        <taxon>Eukaryota</taxon>
        <taxon>Fungi</taxon>
        <taxon>Dikarya</taxon>
        <taxon>Ascomycota</taxon>
        <taxon>Pezizomycotina</taxon>
        <taxon>Leotiomycetes</taxon>
        <taxon>Helotiales</taxon>
        <taxon>Sclerotiniaceae</taxon>
        <taxon>Sclerotinia</taxon>
    </lineage>
</organism>